<evidence type="ECO:0000313" key="2">
    <source>
        <dbReference type="EMBL" id="KAK8777686.1"/>
    </source>
</evidence>
<proteinExistence type="inferred from homology"/>
<dbReference type="PANTHER" id="PTHR30575">
    <property type="entry name" value="PEPTIDASE M20"/>
    <property type="match status" value="1"/>
</dbReference>
<protein>
    <recommendedName>
        <fullName evidence="1">Peptidase M20 domain-containing protein 2</fullName>
    </recommendedName>
</protein>
<dbReference type="SUPFAM" id="SSF53187">
    <property type="entry name" value="Zn-dependent exopeptidases"/>
    <property type="match status" value="1"/>
</dbReference>
<dbReference type="Proteomes" id="UP001321473">
    <property type="component" value="Unassembled WGS sequence"/>
</dbReference>
<dbReference type="PANTHER" id="PTHR30575:SF0">
    <property type="entry name" value="XAA-ARG DIPEPTIDASE"/>
    <property type="match status" value="1"/>
</dbReference>
<name>A0AAQ4ESD9_AMBAM</name>
<dbReference type="InterPro" id="IPR036264">
    <property type="entry name" value="Bact_exopeptidase_dim_dom"/>
</dbReference>
<dbReference type="SUPFAM" id="SSF55031">
    <property type="entry name" value="Bacterial exopeptidase dimerisation domain"/>
    <property type="match status" value="1"/>
</dbReference>
<dbReference type="CDD" id="cd05672">
    <property type="entry name" value="M20_ACY1L2-like"/>
    <property type="match status" value="1"/>
</dbReference>
<dbReference type="Pfam" id="PF01546">
    <property type="entry name" value="Peptidase_M20"/>
    <property type="match status" value="1"/>
</dbReference>
<dbReference type="AlphaFoldDB" id="A0AAQ4ESD9"/>
<comment type="caution">
    <text evidence="2">The sequence shown here is derived from an EMBL/GenBank/DDBJ whole genome shotgun (WGS) entry which is preliminary data.</text>
</comment>
<dbReference type="Gene3D" id="3.30.70.360">
    <property type="match status" value="1"/>
</dbReference>
<dbReference type="InterPro" id="IPR017439">
    <property type="entry name" value="Amidohydrolase"/>
</dbReference>
<gene>
    <name evidence="2" type="ORF">V5799_028965</name>
</gene>
<dbReference type="PIRSF" id="PIRSF037226">
    <property type="entry name" value="Amidohydrolase_ACY1L2_prd"/>
    <property type="match status" value="1"/>
</dbReference>
<dbReference type="EMBL" id="JARKHS020011575">
    <property type="protein sequence ID" value="KAK8777686.1"/>
    <property type="molecule type" value="Genomic_DNA"/>
</dbReference>
<accession>A0AAQ4ESD9</accession>
<evidence type="ECO:0000313" key="3">
    <source>
        <dbReference type="Proteomes" id="UP001321473"/>
    </source>
</evidence>
<dbReference type="GO" id="GO:0016805">
    <property type="term" value="F:dipeptidase activity"/>
    <property type="evidence" value="ECO:0007669"/>
    <property type="project" value="InterPro"/>
</dbReference>
<sequence>MDGPLGKVVNGVIEGKSVDFWTLSRFIWEHPELALNEVEAHAKLTEFLEQREFRVQRKYLLSTAFRAEFDAPGGTDGPTIAFLCEYDALPEIGHACGHNLIAELAVASAVAVRDAMKQSHDLRGKVVVLGTPGEENCGGKQMLIDKGAFKDIDIALMSHPFPYEALRTGFTARQQVTVRFRGRSAHAAESAYKGVNALDAAVASYVNVSLLRQQIKPTCRVHGVILRGGMYPNLIPESSELSYHIRGADLAELDDLVTRVEGCFRAAALATGCSMSLEWGIRYKNLVHNVALTRVYRKHGLSLGAEFLDADMSSVVPTGAATDAGNVSHCLPTLHSVYAVGTGVRNHTRGFAELAGAIDAQGPTRRTAKALALTAIELLSDPALVQQIKAEFAEWRRNTLQPAAVPGPAPVPK</sequence>
<keyword evidence="3" id="KW-1185">Reference proteome</keyword>
<evidence type="ECO:0000256" key="1">
    <source>
        <dbReference type="PIRNR" id="PIRNR037226"/>
    </source>
</evidence>
<comment type="similarity">
    <text evidence="1">Belongs to the peptidase M20A family.</text>
</comment>
<dbReference type="Gene3D" id="3.40.630.10">
    <property type="entry name" value="Zn peptidases"/>
    <property type="match status" value="1"/>
</dbReference>
<dbReference type="InterPro" id="IPR017144">
    <property type="entry name" value="Xaa-Arg_dipeptidase"/>
</dbReference>
<dbReference type="NCBIfam" id="TIGR01891">
    <property type="entry name" value="amidohydrolases"/>
    <property type="match status" value="1"/>
</dbReference>
<dbReference type="InterPro" id="IPR052030">
    <property type="entry name" value="Peptidase_M20/M20A_hydrolases"/>
</dbReference>
<organism evidence="2 3">
    <name type="scientific">Amblyomma americanum</name>
    <name type="common">Lone star tick</name>
    <dbReference type="NCBI Taxonomy" id="6943"/>
    <lineage>
        <taxon>Eukaryota</taxon>
        <taxon>Metazoa</taxon>
        <taxon>Ecdysozoa</taxon>
        <taxon>Arthropoda</taxon>
        <taxon>Chelicerata</taxon>
        <taxon>Arachnida</taxon>
        <taxon>Acari</taxon>
        <taxon>Parasitiformes</taxon>
        <taxon>Ixodida</taxon>
        <taxon>Ixodoidea</taxon>
        <taxon>Ixodidae</taxon>
        <taxon>Amblyomminae</taxon>
        <taxon>Amblyomma</taxon>
    </lineage>
</organism>
<reference evidence="2 3" key="1">
    <citation type="journal article" date="2023" name="Arcadia Sci">
        <title>De novo assembly of a long-read Amblyomma americanum tick genome.</title>
        <authorList>
            <person name="Chou S."/>
            <person name="Poskanzer K.E."/>
            <person name="Rollins M."/>
            <person name="Thuy-Boun P.S."/>
        </authorList>
    </citation>
    <scope>NUCLEOTIDE SEQUENCE [LARGE SCALE GENOMIC DNA]</scope>
    <source>
        <strain evidence="2">F_SG_1</strain>
        <tissue evidence="2">Salivary glands</tissue>
    </source>
</reference>
<dbReference type="FunFam" id="3.30.70.360:FF:000004">
    <property type="entry name" value="Peptidase M20 domain-containing protein 2"/>
    <property type="match status" value="1"/>
</dbReference>
<dbReference type="InterPro" id="IPR002933">
    <property type="entry name" value="Peptidase_M20"/>
</dbReference>